<keyword evidence="1" id="KW-0472">Membrane</keyword>
<accession>F0X299</accession>
<proteinExistence type="predicted"/>
<protein>
    <submittedName>
        <fullName evidence="2">AlNc14C925G12636 protein</fullName>
    </submittedName>
</protein>
<keyword evidence="1" id="KW-0812">Transmembrane</keyword>
<evidence type="ECO:0000256" key="1">
    <source>
        <dbReference type="SAM" id="Phobius"/>
    </source>
</evidence>
<evidence type="ECO:0000313" key="2">
    <source>
        <dbReference type="EMBL" id="CCA27979.1"/>
    </source>
</evidence>
<keyword evidence="1" id="KW-1133">Transmembrane helix</keyword>
<name>F0X299_9STRA</name>
<feature type="transmembrane region" description="Helical" evidence="1">
    <location>
        <begin position="66"/>
        <end position="87"/>
    </location>
</feature>
<dbReference type="EMBL" id="FR824791">
    <property type="protein sequence ID" value="CCA27979.1"/>
    <property type="molecule type" value="Genomic_DNA"/>
</dbReference>
<dbReference type="AlphaFoldDB" id="F0X299"/>
<sequence length="103" mass="11401">MLVQGISPNQSKAPSPSVYLRRIGVYVLVKHLAIDNLLMSKTCDLFGISEWCCRIVPVSIPMRQSVVLIAFALALLYTSVIIILCIFDGKRNTNPVQVVCCMC</sequence>
<reference evidence="2" key="2">
    <citation type="submission" date="2011-02" db="EMBL/GenBank/DDBJ databases">
        <authorList>
            <person name="MacLean D."/>
        </authorList>
    </citation>
    <scope>NUCLEOTIDE SEQUENCE</scope>
</reference>
<dbReference type="HOGENOM" id="CLU_2268864_0_0_1"/>
<organism evidence="2">
    <name type="scientific">Albugo laibachii Nc14</name>
    <dbReference type="NCBI Taxonomy" id="890382"/>
    <lineage>
        <taxon>Eukaryota</taxon>
        <taxon>Sar</taxon>
        <taxon>Stramenopiles</taxon>
        <taxon>Oomycota</taxon>
        <taxon>Peronosporomycetes</taxon>
        <taxon>Albuginales</taxon>
        <taxon>Albuginaceae</taxon>
        <taxon>Albugo</taxon>
    </lineage>
</organism>
<reference evidence="2" key="1">
    <citation type="journal article" date="2011" name="PLoS Biol.">
        <title>Gene gain and loss during evolution of obligate parasitism in the white rust pathogen of Arabidopsis thaliana.</title>
        <authorList>
            <person name="Kemen E."/>
            <person name="Gardiner A."/>
            <person name="Schultz-Larsen T."/>
            <person name="Kemen A.C."/>
            <person name="Balmuth A.L."/>
            <person name="Robert-Seilaniantz A."/>
            <person name="Bailey K."/>
            <person name="Holub E."/>
            <person name="Studholme D.J."/>
            <person name="Maclean D."/>
            <person name="Jones J.D."/>
        </authorList>
    </citation>
    <scope>NUCLEOTIDE SEQUENCE</scope>
</reference>
<gene>
    <name evidence="2" type="primary">AlNc14C925G12636</name>
    <name evidence="2" type="ORF">ALNC14_141230</name>
</gene>